<evidence type="ECO:0000313" key="2">
    <source>
        <dbReference type="Proteomes" id="UP001373714"/>
    </source>
</evidence>
<dbReference type="Proteomes" id="UP001373714">
    <property type="component" value="Unassembled WGS sequence"/>
</dbReference>
<comment type="caution">
    <text evidence="1">The sequence shown here is derived from an EMBL/GenBank/DDBJ whole genome shotgun (WGS) entry which is preliminary data.</text>
</comment>
<name>A0AAV9UKY5_9PEZI</name>
<gene>
    <name evidence="1" type="ORF">TWF730_011361</name>
</gene>
<proteinExistence type="predicted"/>
<dbReference type="AlphaFoldDB" id="A0AAV9UKY5"/>
<dbReference type="EMBL" id="JAVHNS010000009">
    <property type="protein sequence ID" value="KAK6343774.1"/>
    <property type="molecule type" value="Genomic_DNA"/>
</dbReference>
<accession>A0AAV9UKY5</accession>
<evidence type="ECO:0000313" key="1">
    <source>
        <dbReference type="EMBL" id="KAK6343774.1"/>
    </source>
</evidence>
<reference evidence="1 2" key="1">
    <citation type="submission" date="2019-10" db="EMBL/GenBank/DDBJ databases">
        <authorList>
            <person name="Palmer J.M."/>
        </authorList>
    </citation>
    <scope>NUCLEOTIDE SEQUENCE [LARGE SCALE GENOMIC DNA]</scope>
    <source>
        <strain evidence="1 2">TWF730</strain>
    </source>
</reference>
<sequence>MIVCDVVPQLAYMVKVGTSAGISADFFAKTTTRLYGEGWNQCLVLATNNP</sequence>
<protein>
    <submittedName>
        <fullName evidence="1">Uncharacterized protein</fullName>
    </submittedName>
</protein>
<organism evidence="1 2">
    <name type="scientific">Orbilia blumenaviensis</name>
    <dbReference type="NCBI Taxonomy" id="1796055"/>
    <lineage>
        <taxon>Eukaryota</taxon>
        <taxon>Fungi</taxon>
        <taxon>Dikarya</taxon>
        <taxon>Ascomycota</taxon>
        <taxon>Pezizomycotina</taxon>
        <taxon>Orbiliomycetes</taxon>
        <taxon>Orbiliales</taxon>
        <taxon>Orbiliaceae</taxon>
        <taxon>Orbilia</taxon>
    </lineage>
</organism>
<keyword evidence="2" id="KW-1185">Reference proteome</keyword>